<dbReference type="SUPFAM" id="SSF53098">
    <property type="entry name" value="Ribonuclease H-like"/>
    <property type="match status" value="1"/>
</dbReference>
<dbReference type="GO" id="GO:0003677">
    <property type="term" value="F:DNA binding"/>
    <property type="evidence" value="ECO:0007669"/>
    <property type="project" value="InterPro"/>
</dbReference>
<name>A0A6L9LEI1_9BACT</name>
<dbReference type="AlphaFoldDB" id="A0A6L9LEI1"/>
<dbReference type="InterPro" id="IPR002559">
    <property type="entry name" value="Transposase_11"/>
</dbReference>
<dbReference type="Gene3D" id="3.90.350.10">
    <property type="entry name" value="Transposase Inhibitor Protein From Tn5, Chain A, domain 1"/>
    <property type="match status" value="1"/>
</dbReference>
<gene>
    <name evidence="2" type="ORF">GK108_29265</name>
</gene>
<dbReference type="GO" id="GO:0006313">
    <property type="term" value="P:DNA transposition"/>
    <property type="evidence" value="ECO:0007669"/>
    <property type="project" value="InterPro"/>
</dbReference>
<evidence type="ECO:0000259" key="1">
    <source>
        <dbReference type="Pfam" id="PF01609"/>
    </source>
</evidence>
<dbReference type="GO" id="GO:0004803">
    <property type="term" value="F:transposase activity"/>
    <property type="evidence" value="ECO:0007669"/>
    <property type="project" value="InterPro"/>
</dbReference>
<dbReference type="RefSeq" id="WP_163955134.1">
    <property type="nucleotide sequence ID" value="NZ_JAAFZH010000022.1"/>
</dbReference>
<keyword evidence="3" id="KW-1185">Reference proteome</keyword>
<accession>A0A6L9LEI1</accession>
<dbReference type="EMBL" id="JAAFZH010000022">
    <property type="protein sequence ID" value="NDU99005.1"/>
    <property type="molecule type" value="Genomic_DNA"/>
</dbReference>
<evidence type="ECO:0000313" key="2">
    <source>
        <dbReference type="EMBL" id="NDU99005.1"/>
    </source>
</evidence>
<sequence length="112" mass="13121">MLTLRNGEVWRADALLAQHQEGYFKEVIVDGVRLNMALKQLDGDWLLVGGPLAVKKLFAHYRYRWSIEPFFQSLKKRGFRLEETHLKGADRLKKLMAVVSLTFVFCWKVGYY</sequence>
<dbReference type="InterPro" id="IPR012337">
    <property type="entry name" value="RNaseH-like_sf"/>
</dbReference>
<feature type="domain" description="Transposase IS4-like" evidence="1">
    <location>
        <begin position="55"/>
        <end position="100"/>
    </location>
</feature>
<evidence type="ECO:0000313" key="3">
    <source>
        <dbReference type="Proteomes" id="UP000474175"/>
    </source>
</evidence>
<dbReference type="Pfam" id="PF01609">
    <property type="entry name" value="DDE_Tnp_1"/>
    <property type="match status" value="1"/>
</dbReference>
<comment type="caution">
    <text evidence="2">The sequence shown here is derived from an EMBL/GenBank/DDBJ whole genome shotgun (WGS) entry which is preliminary data.</text>
</comment>
<proteinExistence type="predicted"/>
<reference evidence="2 3" key="1">
    <citation type="submission" date="2020-02" db="EMBL/GenBank/DDBJ databases">
        <title>Draft genome sequence of two Spirosoma agri KCTC 52727 and Spirosoma terrae KCTC 52035.</title>
        <authorList>
            <person name="Rojas J."/>
            <person name="Ambika Manirajan B."/>
            <person name="Suarez C."/>
            <person name="Ratering S."/>
            <person name="Schnell S."/>
        </authorList>
    </citation>
    <scope>NUCLEOTIDE SEQUENCE [LARGE SCALE GENOMIC DNA]</scope>
    <source>
        <strain evidence="2 3">KCTC 52035</strain>
    </source>
</reference>
<organism evidence="2 3">
    <name type="scientific">Spirosoma terrae</name>
    <dbReference type="NCBI Taxonomy" id="1968276"/>
    <lineage>
        <taxon>Bacteria</taxon>
        <taxon>Pseudomonadati</taxon>
        <taxon>Bacteroidota</taxon>
        <taxon>Cytophagia</taxon>
        <taxon>Cytophagales</taxon>
        <taxon>Cytophagaceae</taxon>
        <taxon>Spirosoma</taxon>
    </lineage>
</organism>
<dbReference type="Proteomes" id="UP000474175">
    <property type="component" value="Unassembled WGS sequence"/>
</dbReference>
<protein>
    <submittedName>
        <fullName evidence="2">Transposase</fullName>
    </submittedName>
</protein>